<feature type="compositionally biased region" description="Acidic residues" evidence="1">
    <location>
        <begin position="265"/>
        <end position="281"/>
    </location>
</feature>
<dbReference type="EMBL" id="JAPEUV010000004">
    <property type="protein sequence ID" value="KAJ4343019.1"/>
    <property type="molecule type" value="Genomic_DNA"/>
</dbReference>
<sequence length="549" mass="59373">MPSSPTLRPLSHDTSLQSHSNDNLPASPPCGNSGHSSLSPADCRTLEKILRNVASPPATPSPLEQNDQLFPDGGCADTAGTADEEHGYHCVGGEATDTGYEDEDDSMELSEGGGTVTDQVVTSLGEFASPSMSKSERRLQESVSAHDEKEKMRYSSGRRSSTTRRTKTKRPQQERTTSRDATAGDTVEDVMNLSGKRAPPARSLDVGQSDSDRQAVPDKIKQLNHLRLSVENVLEKERLEQERAEGEEEPGVLVSTIPGLQDQAQGDEESELDGFAADDEQTQMRSSLGISGAPRRKVCEVACAKKFSERIVELTSDKQISQGSASKSTARFYPVGPRNAAETSVQVPSTPTPTPADQTPESAHIQSVMNQVVPETPFTKTLSYFKQYKGAENSPSARRRNTALPQELAEVAEDVAEIGGKTNDMQHSIAQPEVEPAYVSTGTSALEDLQAMTQPNESTEADGVAVQQEDDYVQVLAIEGQVTDKDDVAAESPVSDDQKRLILYPQHPTFVNAIGMIPATMFWVTAAPIVKYTGIAVELLVDQLRDTFL</sequence>
<dbReference type="AlphaFoldDB" id="A0A9W8X805"/>
<keyword evidence="3" id="KW-1185">Reference proteome</keyword>
<feature type="region of interest" description="Disordered" evidence="1">
    <location>
        <begin position="316"/>
        <end position="361"/>
    </location>
</feature>
<feature type="compositionally biased region" description="Polar residues" evidence="1">
    <location>
        <begin position="1"/>
        <end position="24"/>
    </location>
</feature>
<name>A0A9W8X805_9PLEO</name>
<evidence type="ECO:0000313" key="3">
    <source>
        <dbReference type="Proteomes" id="UP001140562"/>
    </source>
</evidence>
<feature type="compositionally biased region" description="Polar residues" evidence="1">
    <location>
        <begin position="317"/>
        <end position="329"/>
    </location>
</feature>
<organism evidence="2 3">
    <name type="scientific">Didymella glomerata</name>
    <dbReference type="NCBI Taxonomy" id="749621"/>
    <lineage>
        <taxon>Eukaryota</taxon>
        <taxon>Fungi</taxon>
        <taxon>Dikarya</taxon>
        <taxon>Ascomycota</taxon>
        <taxon>Pezizomycotina</taxon>
        <taxon>Dothideomycetes</taxon>
        <taxon>Pleosporomycetidae</taxon>
        <taxon>Pleosporales</taxon>
        <taxon>Pleosporineae</taxon>
        <taxon>Didymellaceae</taxon>
        <taxon>Didymella</taxon>
    </lineage>
</organism>
<reference evidence="2" key="1">
    <citation type="submission" date="2022-10" db="EMBL/GenBank/DDBJ databases">
        <title>Tapping the CABI collections for fungal endophytes: first genome assemblies for Collariella, Neodidymelliopsis, Ascochyta clinopodiicola, Didymella pomorum, Didymosphaeria variabile, Neocosmospora piperis and Neocucurbitaria cava.</title>
        <authorList>
            <person name="Hill R."/>
        </authorList>
    </citation>
    <scope>NUCLEOTIDE SEQUENCE</scope>
    <source>
        <strain evidence="2">IMI 360193</strain>
    </source>
</reference>
<dbReference type="OrthoDB" id="3796057at2759"/>
<evidence type="ECO:0000313" key="2">
    <source>
        <dbReference type="EMBL" id="KAJ4343019.1"/>
    </source>
</evidence>
<accession>A0A9W8X805</accession>
<gene>
    <name evidence="2" type="ORF">N0V87_000737</name>
</gene>
<proteinExistence type="predicted"/>
<evidence type="ECO:0000256" key="1">
    <source>
        <dbReference type="SAM" id="MobiDB-lite"/>
    </source>
</evidence>
<feature type="compositionally biased region" description="Basic and acidic residues" evidence="1">
    <location>
        <begin position="134"/>
        <end position="153"/>
    </location>
</feature>
<dbReference type="Proteomes" id="UP001140562">
    <property type="component" value="Unassembled WGS sequence"/>
</dbReference>
<feature type="compositionally biased region" description="Acidic residues" evidence="1">
    <location>
        <begin position="99"/>
        <end position="108"/>
    </location>
</feature>
<protein>
    <submittedName>
        <fullName evidence="2">Uncharacterized protein</fullName>
    </submittedName>
</protein>
<feature type="region of interest" description="Disordered" evidence="1">
    <location>
        <begin position="263"/>
        <end position="289"/>
    </location>
</feature>
<feature type="region of interest" description="Disordered" evidence="1">
    <location>
        <begin position="1"/>
        <end position="218"/>
    </location>
</feature>
<feature type="compositionally biased region" description="Basic residues" evidence="1">
    <location>
        <begin position="161"/>
        <end position="170"/>
    </location>
</feature>
<comment type="caution">
    <text evidence="2">The sequence shown here is derived from an EMBL/GenBank/DDBJ whole genome shotgun (WGS) entry which is preliminary data.</text>
</comment>